<evidence type="ECO:0000313" key="3">
    <source>
        <dbReference type="WBParaSite" id="L893_g643.t1"/>
    </source>
</evidence>
<name>A0A1I8AJG2_9BILA</name>
<reference evidence="3" key="1">
    <citation type="submission" date="2016-11" db="UniProtKB">
        <authorList>
            <consortium name="WormBaseParasite"/>
        </authorList>
    </citation>
    <scope>IDENTIFICATION</scope>
</reference>
<proteinExistence type="predicted"/>
<keyword evidence="2" id="KW-1185">Reference proteome</keyword>
<evidence type="ECO:0000313" key="2">
    <source>
        <dbReference type="Proteomes" id="UP000095287"/>
    </source>
</evidence>
<protein>
    <submittedName>
        <fullName evidence="3">Uncharacterized protein</fullName>
    </submittedName>
</protein>
<feature type="region of interest" description="Disordered" evidence="1">
    <location>
        <begin position="53"/>
        <end position="72"/>
    </location>
</feature>
<dbReference type="WBParaSite" id="L893_g643.t1">
    <property type="protein sequence ID" value="L893_g643.t1"/>
    <property type="gene ID" value="L893_g643"/>
</dbReference>
<organism evidence="2 3">
    <name type="scientific">Steinernema glaseri</name>
    <dbReference type="NCBI Taxonomy" id="37863"/>
    <lineage>
        <taxon>Eukaryota</taxon>
        <taxon>Metazoa</taxon>
        <taxon>Ecdysozoa</taxon>
        <taxon>Nematoda</taxon>
        <taxon>Chromadorea</taxon>
        <taxon>Rhabditida</taxon>
        <taxon>Tylenchina</taxon>
        <taxon>Panagrolaimomorpha</taxon>
        <taxon>Strongyloidoidea</taxon>
        <taxon>Steinernematidae</taxon>
        <taxon>Steinernema</taxon>
    </lineage>
</organism>
<accession>A0A1I8AJG2</accession>
<dbReference type="Proteomes" id="UP000095287">
    <property type="component" value="Unplaced"/>
</dbReference>
<evidence type="ECO:0000256" key="1">
    <source>
        <dbReference type="SAM" id="MobiDB-lite"/>
    </source>
</evidence>
<dbReference type="AlphaFoldDB" id="A0A1I8AJG2"/>
<sequence length="72" mass="7835">MKSQMDGHLRIVERRVRKPYGVMRQSNLGDVVVVLRVPVQELVVPSLKGAYVSGSGAQGQGHTDKQACGQEC</sequence>